<dbReference type="Gene3D" id="1.10.1740.10">
    <property type="match status" value="1"/>
</dbReference>
<dbReference type="PANTHER" id="PTHR43133:SF58">
    <property type="entry name" value="ECF RNA POLYMERASE SIGMA FACTOR SIGD"/>
    <property type="match status" value="1"/>
</dbReference>
<dbReference type="InterPro" id="IPR036388">
    <property type="entry name" value="WH-like_DNA-bd_sf"/>
</dbReference>
<dbReference type="InterPro" id="IPR013324">
    <property type="entry name" value="RNA_pol_sigma_r3/r4-like"/>
</dbReference>
<evidence type="ECO:0000313" key="10">
    <source>
        <dbReference type="Proteomes" id="UP000185479"/>
    </source>
</evidence>
<protein>
    <submittedName>
        <fullName evidence="9">RNA polymerase sigma factor ShbA</fullName>
    </submittedName>
    <submittedName>
        <fullName evidence="8">RNA polymerase sigma factor SigD</fullName>
    </submittedName>
</protein>
<dbReference type="InterPro" id="IPR039425">
    <property type="entry name" value="RNA_pol_sigma-70-like"/>
</dbReference>
<dbReference type="Proteomes" id="UP000185479">
    <property type="component" value="Chromosome"/>
</dbReference>
<dbReference type="InterPro" id="IPR007630">
    <property type="entry name" value="RNA_pol_sigma70_r4"/>
</dbReference>
<dbReference type="InterPro" id="IPR014284">
    <property type="entry name" value="RNA_pol_sigma-70_dom"/>
</dbReference>
<feature type="domain" description="RNA polymerase sigma-70 region 4" evidence="7">
    <location>
        <begin position="132"/>
        <end position="181"/>
    </location>
</feature>
<dbReference type="OrthoDB" id="160825at2"/>
<dbReference type="EMBL" id="BJNB01000008">
    <property type="protein sequence ID" value="GEB97266.1"/>
    <property type="molecule type" value="Genomic_DNA"/>
</dbReference>
<dbReference type="RefSeq" id="WP_075729179.1">
    <property type="nucleotide sequence ID" value="NZ_BJNB01000008.1"/>
</dbReference>
<dbReference type="KEGG" id="cfc:CFLV_02570"/>
<dbReference type="Gene3D" id="1.10.10.10">
    <property type="entry name" value="Winged helix-like DNA-binding domain superfamily/Winged helix DNA-binding domain"/>
    <property type="match status" value="1"/>
</dbReference>
<dbReference type="SUPFAM" id="SSF88946">
    <property type="entry name" value="Sigma2 domain of RNA polymerase sigma factors"/>
    <property type="match status" value="1"/>
</dbReference>
<keyword evidence="5" id="KW-0804">Transcription</keyword>
<reference evidence="9 11" key="2">
    <citation type="submission" date="2019-06" db="EMBL/GenBank/DDBJ databases">
        <title>Whole genome shotgun sequence of Corynebacterium flavescens NBRC 14136.</title>
        <authorList>
            <person name="Hosoyama A."/>
            <person name="Uohara A."/>
            <person name="Ohji S."/>
            <person name="Ichikawa N."/>
        </authorList>
    </citation>
    <scope>NUCLEOTIDE SEQUENCE [LARGE SCALE GENOMIC DNA]</scope>
    <source>
        <strain evidence="9 11">NBRC 14136</strain>
    </source>
</reference>
<dbReference type="PANTHER" id="PTHR43133">
    <property type="entry name" value="RNA POLYMERASE ECF-TYPE SIGMA FACTO"/>
    <property type="match status" value="1"/>
</dbReference>
<evidence type="ECO:0000259" key="7">
    <source>
        <dbReference type="Pfam" id="PF04545"/>
    </source>
</evidence>
<evidence type="ECO:0000313" key="11">
    <source>
        <dbReference type="Proteomes" id="UP000315353"/>
    </source>
</evidence>
<dbReference type="InterPro" id="IPR007627">
    <property type="entry name" value="RNA_pol_sigma70_r2"/>
</dbReference>
<keyword evidence="10" id="KW-1185">Reference proteome</keyword>
<dbReference type="CDD" id="cd06171">
    <property type="entry name" value="Sigma70_r4"/>
    <property type="match status" value="1"/>
</dbReference>
<keyword evidence="2" id="KW-0805">Transcription regulation</keyword>
<dbReference type="GO" id="GO:0006352">
    <property type="term" value="P:DNA-templated transcription initiation"/>
    <property type="evidence" value="ECO:0007669"/>
    <property type="project" value="InterPro"/>
</dbReference>
<dbReference type="Pfam" id="PF04545">
    <property type="entry name" value="Sigma70_r4"/>
    <property type="match status" value="1"/>
</dbReference>
<dbReference type="SUPFAM" id="SSF88659">
    <property type="entry name" value="Sigma3 and sigma4 domains of RNA polymerase sigma factors"/>
    <property type="match status" value="1"/>
</dbReference>
<organism evidence="8 10">
    <name type="scientific">Corynebacterium flavescens</name>
    <dbReference type="NCBI Taxonomy" id="28028"/>
    <lineage>
        <taxon>Bacteria</taxon>
        <taxon>Bacillati</taxon>
        <taxon>Actinomycetota</taxon>
        <taxon>Actinomycetes</taxon>
        <taxon>Mycobacteriales</taxon>
        <taxon>Corynebacteriaceae</taxon>
        <taxon>Corynebacterium</taxon>
    </lineage>
</organism>
<dbReference type="GeneID" id="82879604"/>
<gene>
    <name evidence="9" type="ORF">CFL01nite_07610</name>
    <name evidence="8" type="ORF">CFLV_02570</name>
</gene>
<dbReference type="GO" id="GO:0003677">
    <property type="term" value="F:DNA binding"/>
    <property type="evidence" value="ECO:0007669"/>
    <property type="project" value="UniProtKB-KW"/>
</dbReference>
<evidence type="ECO:0000256" key="2">
    <source>
        <dbReference type="ARBA" id="ARBA00023015"/>
    </source>
</evidence>
<accession>A0A1L7CJY7</accession>
<dbReference type="NCBIfam" id="NF007230">
    <property type="entry name" value="PRK09648.1"/>
    <property type="match status" value="1"/>
</dbReference>
<evidence type="ECO:0000256" key="4">
    <source>
        <dbReference type="ARBA" id="ARBA00023125"/>
    </source>
</evidence>
<dbReference type="Proteomes" id="UP000315353">
    <property type="component" value="Unassembled WGS sequence"/>
</dbReference>
<dbReference type="GO" id="GO:0016987">
    <property type="term" value="F:sigma factor activity"/>
    <property type="evidence" value="ECO:0007669"/>
    <property type="project" value="UniProtKB-KW"/>
</dbReference>
<keyword evidence="3" id="KW-0731">Sigma factor</keyword>
<evidence type="ECO:0000313" key="9">
    <source>
        <dbReference type="EMBL" id="GEB97266.1"/>
    </source>
</evidence>
<evidence type="ECO:0000256" key="5">
    <source>
        <dbReference type="ARBA" id="ARBA00023163"/>
    </source>
</evidence>
<feature type="domain" description="RNA polymerase sigma-70 region 2" evidence="6">
    <location>
        <begin position="28"/>
        <end position="94"/>
    </location>
</feature>
<evidence type="ECO:0000259" key="6">
    <source>
        <dbReference type="Pfam" id="PF04542"/>
    </source>
</evidence>
<dbReference type="STRING" id="28028.CFLV_02570"/>
<comment type="similarity">
    <text evidence="1">Belongs to the sigma-70 factor family. ECF subfamily.</text>
</comment>
<sequence>MSSESERELAELVPPAVAGDRRALHKLVSLIYPPVLRYCRARIGGGRHPTAEDVTQEICLAVSTSIGSYEDKGRPFMAYVYGIAFNKVTDAHRAMGRDHSNPTDEVPEVAGQGNPPEEFALVLDGSNRARALLDTLSDKARDIIILRVFVGLSAEETADIVGSTAGAVRVAQHRALAQLRKALSRSQEFD</sequence>
<dbReference type="EMBL" id="CP009246">
    <property type="protein sequence ID" value="APT86181.1"/>
    <property type="molecule type" value="Genomic_DNA"/>
</dbReference>
<evidence type="ECO:0000256" key="3">
    <source>
        <dbReference type="ARBA" id="ARBA00023082"/>
    </source>
</evidence>
<reference evidence="8 10" key="1">
    <citation type="submission" date="2014-08" db="EMBL/GenBank/DDBJ databases">
        <title>Complete genome sequence of Corynebacterium flavescens OJ8(T)(=DSM 20296(T)), isolated from cheese.</title>
        <authorList>
            <person name="Ruckert C."/>
            <person name="Albersmeier A."/>
            <person name="Winkler A."/>
            <person name="Kalinowski J."/>
        </authorList>
    </citation>
    <scope>NUCLEOTIDE SEQUENCE [LARGE SCALE GENOMIC DNA]</scope>
    <source>
        <strain evidence="8 10">OJ8</strain>
    </source>
</reference>
<evidence type="ECO:0000313" key="8">
    <source>
        <dbReference type="EMBL" id="APT86181.1"/>
    </source>
</evidence>
<keyword evidence="4" id="KW-0238">DNA-binding</keyword>
<evidence type="ECO:0000256" key="1">
    <source>
        <dbReference type="ARBA" id="ARBA00010641"/>
    </source>
</evidence>
<dbReference type="AlphaFoldDB" id="A0A1L7CJY7"/>
<dbReference type="InterPro" id="IPR013325">
    <property type="entry name" value="RNA_pol_sigma_r2"/>
</dbReference>
<name>A0A1L7CJY7_CORFL</name>
<dbReference type="Pfam" id="PF04542">
    <property type="entry name" value="Sigma70_r2"/>
    <property type="match status" value="1"/>
</dbReference>
<dbReference type="NCBIfam" id="TIGR02937">
    <property type="entry name" value="sigma70-ECF"/>
    <property type="match status" value="1"/>
</dbReference>
<proteinExistence type="inferred from homology"/>